<reference evidence="1" key="2">
    <citation type="submission" date="2022-01" db="EMBL/GenBank/DDBJ databases">
        <authorList>
            <person name="Yamashiro T."/>
            <person name="Shiraishi A."/>
            <person name="Satake H."/>
            <person name="Nakayama K."/>
        </authorList>
    </citation>
    <scope>NUCLEOTIDE SEQUENCE</scope>
</reference>
<dbReference type="Proteomes" id="UP001151760">
    <property type="component" value="Unassembled WGS sequence"/>
</dbReference>
<comment type="caution">
    <text evidence="1">The sequence shown here is derived from an EMBL/GenBank/DDBJ whole genome shotgun (WGS) entry which is preliminary data.</text>
</comment>
<gene>
    <name evidence="1" type="ORF">Tco_0627762</name>
</gene>
<dbReference type="EMBL" id="BQNB010008794">
    <property type="protein sequence ID" value="GJS54400.1"/>
    <property type="molecule type" value="Genomic_DNA"/>
</dbReference>
<protein>
    <submittedName>
        <fullName evidence="1">Uncharacterized protein</fullName>
    </submittedName>
</protein>
<sequence>MVEVHPKGIDAIIDGSGSTALWFGKAEEAFLYNVREDKETAEVGANCNMSCGRFNANLQVKCLKFDNGGEYGS</sequence>
<evidence type="ECO:0000313" key="1">
    <source>
        <dbReference type="EMBL" id="GJS54400.1"/>
    </source>
</evidence>
<accession>A0ABQ4WNF4</accession>
<keyword evidence="2" id="KW-1185">Reference proteome</keyword>
<reference evidence="1" key="1">
    <citation type="journal article" date="2022" name="Int. J. Mol. Sci.">
        <title>Draft Genome of Tanacetum Coccineum: Genomic Comparison of Closely Related Tanacetum-Family Plants.</title>
        <authorList>
            <person name="Yamashiro T."/>
            <person name="Shiraishi A."/>
            <person name="Nakayama K."/>
            <person name="Satake H."/>
        </authorList>
    </citation>
    <scope>NUCLEOTIDE SEQUENCE</scope>
</reference>
<organism evidence="1 2">
    <name type="scientific">Tanacetum coccineum</name>
    <dbReference type="NCBI Taxonomy" id="301880"/>
    <lineage>
        <taxon>Eukaryota</taxon>
        <taxon>Viridiplantae</taxon>
        <taxon>Streptophyta</taxon>
        <taxon>Embryophyta</taxon>
        <taxon>Tracheophyta</taxon>
        <taxon>Spermatophyta</taxon>
        <taxon>Magnoliopsida</taxon>
        <taxon>eudicotyledons</taxon>
        <taxon>Gunneridae</taxon>
        <taxon>Pentapetalae</taxon>
        <taxon>asterids</taxon>
        <taxon>campanulids</taxon>
        <taxon>Asterales</taxon>
        <taxon>Asteraceae</taxon>
        <taxon>Asteroideae</taxon>
        <taxon>Anthemideae</taxon>
        <taxon>Anthemidinae</taxon>
        <taxon>Tanacetum</taxon>
    </lineage>
</organism>
<name>A0ABQ4WNF4_9ASTR</name>
<proteinExistence type="predicted"/>
<evidence type="ECO:0000313" key="2">
    <source>
        <dbReference type="Proteomes" id="UP001151760"/>
    </source>
</evidence>